<dbReference type="AlphaFoldDB" id="A0A1G7M3Z4"/>
<proteinExistence type="predicted"/>
<dbReference type="STRING" id="659014.SAMN04487996_111153"/>
<dbReference type="Proteomes" id="UP000198748">
    <property type="component" value="Unassembled WGS sequence"/>
</dbReference>
<evidence type="ECO:0000313" key="1">
    <source>
        <dbReference type="EMBL" id="SDF56364.1"/>
    </source>
</evidence>
<accession>A0A1G7M3Z4</accession>
<organism evidence="1 2">
    <name type="scientific">Dyadobacter soli</name>
    <dbReference type="NCBI Taxonomy" id="659014"/>
    <lineage>
        <taxon>Bacteria</taxon>
        <taxon>Pseudomonadati</taxon>
        <taxon>Bacteroidota</taxon>
        <taxon>Cytophagia</taxon>
        <taxon>Cytophagales</taxon>
        <taxon>Spirosomataceae</taxon>
        <taxon>Dyadobacter</taxon>
    </lineage>
</organism>
<keyword evidence="2" id="KW-1185">Reference proteome</keyword>
<gene>
    <name evidence="1" type="ORF">SAMN04487996_111153</name>
</gene>
<evidence type="ECO:0000313" key="2">
    <source>
        <dbReference type="Proteomes" id="UP000198748"/>
    </source>
</evidence>
<dbReference type="EMBL" id="FNAN01000011">
    <property type="protein sequence ID" value="SDF56364.1"/>
    <property type="molecule type" value="Genomic_DNA"/>
</dbReference>
<dbReference type="RefSeq" id="WP_176885026.1">
    <property type="nucleotide sequence ID" value="NZ_FNAN01000011.1"/>
</dbReference>
<protein>
    <submittedName>
        <fullName evidence="1">Uncharacterized protein</fullName>
    </submittedName>
</protein>
<name>A0A1G7M3Z4_9BACT</name>
<sequence length="50" mass="5546">MSSIYISLVKAIARAIRPHQAGDSVPTAHSPKDFQAFMSKIKTNSGRFKR</sequence>
<reference evidence="2" key="1">
    <citation type="submission" date="2016-10" db="EMBL/GenBank/DDBJ databases">
        <authorList>
            <person name="Varghese N."/>
            <person name="Submissions S."/>
        </authorList>
    </citation>
    <scope>NUCLEOTIDE SEQUENCE [LARGE SCALE GENOMIC DNA]</scope>
    <source>
        <strain evidence="2">DSM 25329</strain>
    </source>
</reference>